<proteinExistence type="predicted"/>
<gene>
    <name evidence="3" type="ORF">NQX30_04115</name>
</gene>
<evidence type="ECO:0000256" key="1">
    <source>
        <dbReference type="ARBA" id="ARBA00022598"/>
    </source>
</evidence>
<dbReference type="Gene3D" id="3.30.930.10">
    <property type="entry name" value="Bira Bifunctional Protein, Domain 2"/>
    <property type="match status" value="1"/>
</dbReference>
<dbReference type="EMBL" id="JANQAO010000002">
    <property type="protein sequence ID" value="MDM5147554.1"/>
    <property type="molecule type" value="Genomic_DNA"/>
</dbReference>
<protein>
    <submittedName>
        <fullName evidence="3">Biotin--[acetyl-CoA-carboxylase] ligase</fullName>
        <ecNumber evidence="3">6.3.4.15</ecNumber>
    </submittedName>
</protein>
<dbReference type="GO" id="GO:0004077">
    <property type="term" value="F:biotin--[biotin carboxyl-carrier protein] ligase activity"/>
    <property type="evidence" value="ECO:0007669"/>
    <property type="project" value="UniProtKB-EC"/>
</dbReference>
<dbReference type="Proteomes" id="UP001168167">
    <property type="component" value="Unassembled WGS sequence"/>
</dbReference>
<dbReference type="PROSITE" id="PS51733">
    <property type="entry name" value="BPL_LPL_CATALYTIC"/>
    <property type="match status" value="1"/>
</dbReference>
<accession>A0ABT7QLG7</accession>
<dbReference type="Pfam" id="PF03099">
    <property type="entry name" value="BPL_LplA_LipB"/>
    <property type="match status" value="1"/>
</dbReference>
<dbReference type="EC" id="6.3.4.15" evidence="3"/>
<evidence type="ECO:0000259" key="2">
    <source>
        <dbReference type="PROSITE" id="PS51733"/>
    </source>
</evidence>
<dbReference type="PANTHER" id="PTHR12835:SF5">
    <property type="entry name" value="BIOTIN--PROTEIN LIGASE"/>
    <property type="match status" value="1"/>
</dbReference>
<dbReference type="SUPFAM" id="SSF55681">
    <property type="entry name" value="Class II aaRS and biotin synthetases"/>
    <property type="match status" value="1"/>
</dbReference>
<reference evidence="3" key="2">
    <citation type="journal article" date="2023" name="Microbiome">
        <title>Synthase-selected sorting approach identifies a beta-lactone synthase in a nudibranch symbiotic bacterium.</title>
        <authorList>
            <person name="Dzunkova M."/>
            <person name="La Clair J.J."/>
            <person name="Tyml T."/>
            <person name="Doud D."/>
            <person name="Schulz F."/>
            <person name="Piquer-Esteban S."/>
            <person name="Porcel Sanchis D."/>
            <person name="Osborn A."/>
            <person name="Robinson D."/>
            <person name="Louie K.B."/>
            <person name="Bowen B.P."/>
            <person name="Bowers R.M."/>
            <person name="Lee J."/>
            <person name="Arnau V."/>
            <person name="Diaz-Villanueva W."/>
            <person name="Stepanauskas R."/>
            <person name="Gosliner T."/>
            <person name="Date S.V."/>
            <person name="Northen T.R."/>
            <person name="Cheng J.F."/>
            <person name="Burkart M.D."/>
            <person name="Woyke T."/>
        </authorList>
    </citation>
    <scope>NUCLEOTIDE SEQUENCE</scope>
    <source>
        <strain evidence="3">Df01</strain>
    </source>
</reference>
<evidence type="ECO:0000313" key="4">
    <source>
        <dbReference type="Proteomes" id="UP001168167"/>
    </source>
</evidence>
<dbReference type="CDD" id="cd16442">
    <property type="entry name" value="BPL"/>
    <property type="match status" value="1"/>
</dbReference>
<dbReference type="NCBIfam" id="TIGR00121">
    <property type="entry name" value="birA_ligase"/>
    <property type="match status" value="1"/>
</dbReference>
<reference evidence="3" key="1">
    <citation type="submission" date="2022-08" db="EMBL/GenBank/DDBJ databases">
        <authorList>
            <person name="Dzunkova M."/>
            <person name="La Clair J."/>
            <person name="Tyml T."/>
            <person name="Doud D."/>
            <person name="Schulz F."/>
            <person name="Piquer S."/>
            <person name="Porcel Sanchis D."/>
            <person name="Osborn A."/>
            <person name="Robinson D."/>
            <person name="Louie K.B."/>
            <person name="Bowen B.P."/>
            <person name="Bowers R."/>
            <person name="Lee J."/>
            <person name="Arnau Llombart V."/>
            <person name="Diaz Villanueva W."/>
            <person name="Gosliner T."/>
            <person name="Northen T."/>
            <person name="Cheng J.-F."/>
            <person name="Burkart M.D."/>
            <person name="Woyke T."/>
        </authorList>
    </citation>
    <scope>NUCLEOTIDE SEQUENCE</scope>
    <source>
        <strain evidence="3">Df01</strain>
    </source>
</reference>
<sequence>MSMTGVIPILRALSACQALTTEQLALQISSCDIKKCLAVLQNIYGTVVQEDGCWRLRHRLEWLKLPALNDALGNVIVTDETSSTNDLARQHNGIYFFSEHQTQGRGRRGRTWLALPAASILMSMRLPSPPQLSGLSLAVGTALWRTLAGDERLLLKWPNDLMDSAGRKVGGVLIETAGESVIIGVGLNLFMTPHLQAHIDRPVGGLAAALGENMTRHYYATLIATTLREAVQAFEQTCMKTFLDDAVRAHCIKMNMPFSLILNDYKKNGVFAGFDNNGALMMRCGKRLQSTVSGEIAHVAGS</sequence>
<dbReference type="InterPro" id="IPR045864">
    <property type="entry name" value="aa-tRNA-synth_II/BPL/LPL"/>
</dbReference>
<dbReference type="PANTHER" id="PTHR12835">
    <property type="entry name" value="BIOTIN PROTEIN LIGASE"/>
    <property type="match status" value="1"/>
</dbReference>
<keyword evidence="1 3" id="KW-0436">Ligase</keyword>
<comment type="caution">
    <text evidence="3">The sequence shown here is derived from an EMBL/GenBank/DDBJ whole genome shotgun (WGS) entry which is preliminary data.</text>
</comment>
<organism evidence="3 4">
    <name type="scientific">Candidatus Doriopsillibacter californiensis</name>
    <dbReference type="NCBI Taxonomy" id="2970740"/>
    <lineage>
        <taxon>Bacteria</taxon>
        <taxon>Pseudomonadati</taxon>
        <taxon>Pseudomonadota</taxon>
        <taxon>Gammaproteobacteria</taxon>
        <taxon>Candidatus Tethybacterales</taxon>
        <taxon>Candidatus Persebacteraceae</taxon>
        <taxon>Candidatus Doriopsillibacter</taxon>
    </lineage>
</organism>
<dbReference type="InterPro" id="IPR004408">
    <property type="entry name" value="Biotin_CoA_COase_ligase"/>
</dbReference>
<name>A0ABT7QLG7_9GAMM</name>
<evidence type="ECO:0000313" key="3">
    <source>
        <dbReference type="EMBL" id="MDM5147554.1"/>
    </source>
</evidence>
<feature type="domain" description="BPL/LPL catalytic" evidence="2">
    <location>
        <begin position="70"/>
        <end position="235"/>
    </location>
</feature>
<dbReference type="InterPro" id="IPR004143">
    <property type="entry name" value="BPL_LPL_catalytic"/>
</dbReference>
<keyword evidence="4" id="KW-1185">Reference proteome</keyword>